<evidence type="ECO:0000256" key="6">
    <source>
        <dbReference type="SAM" id="SignalP"/>
    </source>
</evidence>
<keyword evidence="3" id="KW-0813">Transport</keyword>
<dbReference type="CDD" id="cd08504">
    <property type="entry name" value="PBP2_OppA"/>
    <property type="match status" value="1"/>
</dbReference>
<dbReference type="PIRSF" id="PIRSF002741">
    <property type="entry name" value="MppA"/>
    <property type="match status" value="1"/>
</dbReference>
<comment type="similarity">
    <text evidence="2">Belongs to the bacterial solute-binding protein 5 family.</text>
</comment>
<dbReference type="Proteomes" id="UP000438120">
    <property type="component" value="Unassembled WGS sequence"/>
</dbReference>
<dbReference type="Pfam" id="PF00496">
    <property type="entry name" value="SBP_bac_5"/>
    <property type="match status" value="1"/>
</dbReference>
<dbReference type="PROSITE" id="PS01040">
    <property type="entry name" value="SBP_BACTERIAL_5"/>
    <property type="match status" value="1"/>
</dbReference>
<reference evidence="8 9" key="1">
    <citation type="submission" date="2019-08" db="EMBL/GenBank/DDBJ databases">
        <title>In-depth cultivation of the pig gut microbiome towards novel bacterial diversity and tailored functional studies.</title>
        <authorList>
            <person name="Wylensek D."/>
            <person name="Hitch T.C.A."/>
            <person name="Clavel T."/>
        </authorList>
    </citation>
    <scope>NUCLEOTIDE SEQUENCE [LARGE SCALE GENOMIC DNA]</scope>
    <source>
        <strain evidence="8 9">Bifido-178-WT-2B</strain>
    </source>
</reference>
<dbReference type="GO" id="GO:0043190">
    <property type="term" value="C:ATP-binding cassette (ABC) transporter complex"/>
    <property type="evidence" value="ECO:0007669"/>
    <property type="project" value="InterPro"/>
</dbReference>
<protein>
    <submittedName>
        <fullName evidence="8">Peptide ABC transporter substrate-binding protein</fullName>
    </submittedName>
</protein>
<dbReference type="InterPro" id="IPR023765">
    <property type="entry name" value="SBP_5_CS"/>
</dbReference>
<evidence type="ECO:0000313" key="8">
    <source>
        <dbReference type="EMBL" id="MST86227.1"/>
    </source>
</evidence>
<gene>
    <name evidence="8" type="ORF">FYJ62_00820</name>
</gene>
<dbReference type="GO" id="GO:0042597">
    <property type="term" value="C:periplasmic space"/>
    <property type="evidence" value="ECO:0007669"/>
    <property type="project" value="UniProtKB-ARBA"/>
</dbReference>
<keyword evidence="9" id="KW-1185">Reference proteome</keyword>
<keyword evidence="5" id="KW-0653">Protein transport</keyword>
<feature type="chain" id="PRO_5038547612" evidence="6">
    <location>
        <begin position="21"/>
        <end position="535"/>
    </location>
</feature>
<accession>A0A6A8MCQ3</accession>
<dbReference type="PANTHER" id="PTHR30290">
    <property type="entry name" value="PERIPLASMIC BINDING COMPONENT OF ABC TRANSPORTER"/>
    <property type="match status" value="1"/>
</dbReference>
<evidence type="ECO:0000256" key="2">
    <source>
        <dbReference type="ARBA" id="ARBA00005695"/>
    </source>
</evidence>
<dbReference type="InterPro" id="IPR000914">
    <property type="entry name" value="SBP_5_dom"/>
</dbReference>
<sequence>MKKKTIKISAVMLASAALLAACGQKPAKSSKAVMNTAVTSEISTLDSSKYGDTTSSETLQNSMEGLYRFNAKNQAKLAGASKVSISKDQKVWTFSLRKNAKWSNGDPVTAQDYVTGWQRTVDPKNNSLDSDSYQVIKNGTEIAAGKKKVSTLGIKALGKYKLQVTLENPVQYLPDFLTGAQFYPQDHKVVKKCGSSYGTSASKLVYNGPFKVSGWDGSSIKWNLVKNQNYWNAKQVHVDEVKVQVIKTTSTGLNLFKSGQLDYAPVDADYVKQYEKNKDYHSKVTPTNGYMVFNLKRETTSNVHMRRAISLAVNRQQLVKTILHAGKAASGQVASGFIYNDKDQDYRQVAGKMAGYDAAEAKTEFAKAKKELGKSKITLELLTSDMDASKRVGEYLQSNLMKNLPGLTVKLRSIPLKSRLADTTAHKFDMVYGTWQPSFQDPIDFLTIGGLFNLESDYKNASFWKQINLAKTTYATSPAKRWQALAAAEKQLVVKDAFVAPLYQAGYSYLLNSRVQGFRLSPYGTVAYYWDVKLK</sequence>
<dbReference type="RefSeq" id="WP_407657274.1">
    <property type="nucleotide sequence ID" value="NZ_VUMX01000001.1"/>
</dbReference>
<dbReference type="Gene3D" id="3.90.76.10">
    <property type="entry name" value="Dipeptide-binding Protein, Domain 1"/>
    <property type="match status" value="1"/>
</dbReference>
<dbReference type="FunFam" id="3.90.76.10:FF:000001">
    <property type="entry name" value="Oligopeptide ABC transporter substrate-binding protein"/>
    <property type="match status" value="1"/>
</dbReference>
<feature type="domain" description="Solute-binding protein family 5" evidence="7">
    <location>
        <begin position="80"/>
        <end position="447"/>
    </location>
</feature>
<dbReference type="PROSITE" id="PS51257">
    <property type="entry name" value="PROKAR_LIPOPROTEIN"/>
    <property type="match status" value="1"/>
</dbReference>
<dbReference type="Gene3D" id="3.40.190.10">
    <property type="entry name" value="Periplasmic binding protein-like II"/>
    <property type="match status" value="1"/>
</dbReference>
<dbReference type="AlphaFoldDB" id="A0A6A8MCQ3"/>
<feature type="signal peptide" evidence="6">
    <location>
        <begin position="1"/>
        <end position="20"/>
    </location>
</feature>
<comment type="subcellular location">
    <subcellularLocation>
        <location evidence="1">Cell membrane</location>
        <topology evidence="1">Lipid-anchor</topology>
    </subcellularLocation>
</comment>
<evidence type="ECO:0000313" key="9">
    <source>
        <dbReference type="Proteomes" id="UP000438120"/>
    </source>
</evidence>
<dbReference type="GO" id="GO:1904680">
    <property type="term" value="F:peptide transmembrane transporter activity"/>
    <property type="evidence" value="ECO:0007669"/>
    <property type="project" value="TreeGrafter"/>
</dbReference>
<keyword evidence="5" id="KW-0571">Peptide transport</keyword>
<dbReference type="GO" id="GO:0015833">
    <property type="term" value="P:peptide transport"/>
    <property type="evidence" value="ECO:0007669"/>
    <property type="project" value="UniProtKB-KW"/>
</dbReference>
<organism evidence="8 9">
    <name type="scientific">Lactobacillus porci</name>
    <dbReference type="NCBI Taxonomy" id="2012477"/>
    <lineage>
        <taxon>Bacteria</taxon>
        <taxon>Bacillati</taxon>
        <taxon>Bacillota</taxon>
        <taxon>Bacilli</taxon>
        <taxon>Lactobacillales</taxon>
        <taxon>Lactobacillaceae</taxon>
        <taxon>Lactobacillus</taxon>
    </lineage>
</organism>
<evidence type="ECO:0000256" key="5">
    <source>
        <dbReference type="ARBA" id="ARBA00022856"/>
    </source>
</evidence>
<evidence type="ECO:0000256" key="1">
    <source>
        <dbReference type="ARBA" id="ARBA00004193"/>
    </source>
</evidence>
<keyword evidence="4 6" id="KW-0732">Signal</keyword>
<evidence type="ECO:0000259" key="7">
    <source>
        <dbReference type="Pfam" id="PF00496"/>
    </source>
</evidence>
<dbReference type="SUPFAM" id="SSF53850">
    <property type="entry name" value="Periplasmic binding protein-like II"/>
    <property type="match status" value="1"/>
</dbReference>
<dbReference type="InterPro" id="IPR030678">
    <property type="entry name" value="Peptide/Ni-bd"/>
</dbReference>
<dbReference type="InterPro" id="IPR039424">
    <property type="entry name" value="SBP_5"/>
</dbReference>
<dbReference type="PANTHER" id="PTHR30290:SF10">
    <property type="entry name" value="PERIPLASMIC OLIGOPEPTIDE-BINDING PROTEIN-RELATED"/>
    <property type="match status" value="1"/>
</dbReference>
<name>A0A6A8MCQ3_9LACO</name>
<evidence type="ECO:0000256" key="3">
    <source>
        <dbReference type="ARBA" id="ARBA00022448"/>
    </source>
</evidence>
<proteinExistence type="inferred from homology"/>
<dbReference type="EMBL" id="VUMX01000001">
    <property type="protein sequence ID" value="MST86227.1"/>
    <property type="molecule type" value="Genomic_DNA"/>
</dbReference>
<evidence type="ECO:0000256" key="4">
    <source>
        <dbReference type="ARBA" id="ARBA00022729"/>
    </source>
</evidence>
<dbReference type="Gene3D" id="3.10.105.10">
    <property type="entry name" value="Dipeptide-binding Protein, Domain 3"/>
    <property type="match status" value="1"/>
</dbReference>
<comment type="caution">
    <text evidence="8">The sequence shown here is derived from an EMBL/GenBank/DDBJ whole genome shotgun (WGS) entry which is preliminary data.</text>
</comment>